<dbReference type="GO" id="GO:0006884">
    <property type="term" value="P:cell volume homeostasis"/>
    <property type="evidence" value="ECO:0007669"/>
    <property type="project" value="TreeGrafter"/>
</dbReference>
<evidence type="ECO:0000256" key="4">
    <source>
        <dbReference type="ARBA" id="ARBA00022692"/>
    </source>
</evidence>
<feature type="transmembrane region" description="Helical" evidence="10">
    <location>
        <begin position="160"/>
        <end position="184"/>
    </location>
</feature>
<keyword evidence="6" id="KW-0915">Sodium</keyword>
<dbReference type="InterPro" id="IPR004842">
    <property type="entry name" value="SLC12A_fam"/>
</dbReference>
<reference evidence="13" key="1">
    <citation type="submission" date="2020-11" db="EMBL/GenBank/DDBJ databases">
        <authorList>
            <person name="Tran Van P."/>
        </authorList>
    </citation>
    <scope>NUCLEOTIDE SEQUENCE</scope>
</reference>
<evidence type="ECO:0000256" key="2">
    <source>
        <dbReference type="ARBA" id="ARBA00010593"/>
    </source>
</evidence>
<dbReference type="GO" id="GO:0055064">
    <property type="term" value="P:chloride ion homeostasis"/>
    <property type="evidence" value="ECO:0007669"/>
    <property type="project" value="TreeGrafter"/>
</dbReference>
<evidence type="ECO:0000256" key="10">
    <source>
        <dbReference type="SAM" id="Phobius"/>
    </source>
</evidence>
<evidence type="ECO:0000313" key="13">
    <source>
        <dbReference type="EMBL" id="CAD7222476.1"/>
    </source>
</evidence>
<comment type="similarity">
    <text evidence="2">Belongs to the SLC12A transporter family.</text>
</comment>
<feature type="compositionally biased region" description="Polar residues" evidence="9">
    <location>
        <begin position="28"/>
        <end position="38"/>
    </location>
</feature>
<name>A0A7R8W0F7_9CRUS</name>
<dbReference type="GO" id="GO:0005886">
    <property type="term" value="C:plasma membrane"/>
    <property type="evidence" value="ECO:0007669"/>
    <property type="project" value="UniProtKB-SubCell"/>
</dbReference>
<evidence type="ECO:0000256" key="9">
    <source>
        <dbReference type="SAM" id="MobiDB-lite"/>
    </source>
</evidence>
<sequence length="419" mass="45357">MSDTEAQKNGDLPAKKDGAAGGAKENRFMTTPTITFSPQHEDEGSSEDQGPYNTIYLKSLRHITLEAFPAEDNYRNPFSIGTGRRYLRPTLDELRADKRKSHTASLTEEPDTTVADTGPVVKFGWVVGVYIPCLMNIWGVLLFIRLTWVVGQAGIGKSFCLGLVTMTLANIVTLITALSMSAISTNGQIRGAIALVGMSWVARAQYLFLAILLAAQINYVTGVFIGPTSDEARSKGFVGFSWELIERNAAPEYRPFEGMQQNFFSVFATYFPSVTGIVAGANISGDLKDPTNAIPKGTLLAIFSTYVSYVIHAILCSASYVRDASGNVTAYQEYAMANNYTEIWENPELNCVRDCDFGIQNDVQAMELGSSFGPLIYFGGFAAALSSAIACIVGAPRVLQALGKDKIYPGLSVFAPGNL</sequence>
<accession>A0A7R8W0F7</accession>
<protein>
    <submittedName>
        <fullName evidence="13">Uncharacterized protein</fullName>
    </submittedName>
</protein>
<gene>
    <name evidence="13" type="ORF">CTOB1V02_LOCUS483</name>
</gene>
<feature type="transmembrane region" description="Helical" evidence="10">
    <location>
        <begin position="375"/>
        <end position="399"/>
    </location>
</feature>
<feature type="domain" description="Amino acid permease/ SLC12A" evidence="11">
    <location>
        <begin position="192"/>
        <end position="414"/>
    </location>
</feature>
<dbReference type="OrthoDB" id="2020542at2759"/>
<dbReference type="Pfam" id="PF08403">
    <property type="entry name" value="AA_permease_N"/>
    <property type="match status" value="1"/>
</dbReference>
<evidence type="ECO:0000256" key="1">
    <source>
        <dbReference type="ARBA" id="ARBA00004651"/>
    </source>
</evidence>
<keyword evidence="8" id="KW-0406">Ion transport</keyword>
<dbReference type="GO" id="GO:0055075">
    <property type="term" value="P:potassium ion homeostasis"/>
    <property type="evidence" value="ECO:0007669"/>
    <property type="project" value="TreeGrafter"/>
</dbReference>
<dbReference type="InterPro" id="IPR013612">
    <property type="entry name" value="AA_permease_N"/>
</dbReference>
<organism evidence="13">
    <name type="scientific">Cyprideis torosa</name>
    <dbReference type="NCBI Taxonomy" id="163714"/>
    <lineage>
        <taxon>Eukaryota</taxon>
        <taxon>Metazoa</taxon>
        <taxon>Ecdysozoa</taxon>
        <taxon>Arthropoda</taxon>
        <taxon>Crustacea</taxon>
        <taxon>Oligostraca</taxon>
        <taxon>Ostracoda</taxon>
        <taxon>Podocopa</taxon>
        <taxon>Podocopida</taxon>
        <taxon>Cytherocopina</taxon>
        <taxon>Cytheroidea</taxon>
        <taxon>Cytherideidae</taxon>
        <taxon>Cyprideis</taxon>
    </lineage>
</organism>
<proteinExistence type="inferred from homology"/>
<feature type="transmembrane region" description="Helical" evidence="10">
    <location>
        <begin position="298"/>
        <end position="321"/>
    </location>
</feature>
<evidence type="ECO:0000256" key="6">
    <source>
        <dbReference type="ARBA" id="ARBA00023053"/>
    </source>
</evidence>
<dbReference type="GO" id="GO:0055078">
    <property type="term" value="P:sodium ion homeostasis"/>
    <property type="evidence" value="ECO:0007669"/>
    <property type="project" value="TreeGrafter"/>
</dbReference>
<keyword evidence="8" id="KW-0739">Sodium transport</keyword>
<evidence type="ECO:0000256" key="8">
    <source>
        <dbReference type="ARBA" id="ARBA00023201"/>
    </source>
</evidence>
<dbReference type="Gene3D" id="1.20.1740.10">
    <property type="entry name" value="Amino acid/polyamine transporter I"/>
    <property type="match status" value="1"/>
</dbReference>
<keyword evidence="4 10" id="KW-0812">Transmembrane</keyword>
<feature type="domain" description="Amino acid permease N-terminal" evidence="12">
    <location>
        <begin position="53"/>
        <end position="109"/>
    </location>
</feature>
<keyword evidence="3" id="KW-0813">Transport</keyword>
<feature type="compositionally biased region" description="Basic and acidic residues" evidence="9">
    <location>
        <begin position="1"/>
        <end position="18"/>
    </location>
</feature>
<evidence type="ECO:0000256" key="3">
    <source>
        <dbReference type="ARBA" id="ARBA00022448"/>
    </source>
</evidence>
<feature type="transmembrane region" description="Helical" evidence="10">
    <location>
        <begin position="204"/>
        <end position="225"/>
    </location>
</feature>
<feature type="region of interest" description="Disordered" evidence="9">
    <location>
        <begin position="1"/>
        <end position="51"/>
    </location>
</feature>
<dbReference type="Pfam" id="PF00324">
    <property type="entry name" value="AA_permease"/>
    <property type="match status" value="1"/>
</dbReference>
<evidence type="ECO:0000256" key="7">
    <source>
        <dbReference type="ARBA" id="ARBA00023136"/>
    </source>
</evidence>
<keyword evidence="5 10" id="KW-1133">Transmembrane helix</keyword>
<dbReference type="GO" id="GO:0008511">
    <property type="term" value="F:sodium:potassium:chloride symporter activity"/>
    <property type="evidence" value="ECO:0007669"/>
    <property type="project" value="TreeGrafter"/>
</dbReference>
<dbReference type="AlphaFoldDB" id="A0A7R8W0F7"/>
<feature type="transmembrane region" description="Helical" evidence="10">
    <location>
        <begin position="123"/>
        <end position="148"/>
    </location>
</feature>
<evidence type="ECO:0000256" key="5">
    <source>
        <dbReference type="ARBA" id="ARBA00022989"/>
    </source>
</evidence>
<dbReference type="InterPro" id="IPR004841">
    <property type="entry name" value="AA-permease/SLC12A_dom"/>
</dbReference>
<comment type="subcellular location">
    <subcellularLocation>
        <location evidence="1">Cell membrane</location>
        <topology evidence="1">Multi-pass membrane protein</topology>
    </subcellularLocation>
</comment>
<evidence type="ECO:0000259" key="11">
    <source>
        <dbReference type="Pfam" id="PF00324"/>
    </source>
</evidence>
<dbReference type="GO" id="GO:1990573">
    <property type="term" value="P:potassium ion import across plasma membrane"/>
    <property type="evidence" value="ECO:0007669"/>
    <property type="project" value="TreeGrafter"/>
</dbReference>
<evidence type="ECO:0000259" key="12">
    <source>
        <dbReference type="Pfam" id="PF08403"/>
    </source>
</evidence>
<keyword evidence="7 10" id="KW-0472">Membrane</keyword>
<dbReference type="PANTHER" id="PTHR11827">
    <property type="entry name" value="SOLUTE CARRIER FAMILY 12, CATION COTRANSPORTERS"/>
    <property type="match status" value="1"/>
</dbReference>
<dbReference type="EMBL" id="OB660064">
    <property type="protein sequence ID" value="CAD7222476.1"/>
    <property type="molecule type" value="Genomic_DNA"/>
</dbReference>
<dbReference type="PANTHER" id="PTHR11827:SF103">
    <property type="entry name" value="SODIUM CHLORIDE COTRANSPORTER 69, ISOFORM E"/>
    <property type="match status" value="1"/>
</dbReference>